<comment type="subcellular location">
    <subcellularLocation>
        <location evidence="1 9">Cell membrane</location>
        <topology evidence="1 9">Single-pass membrane protein</topology>
    </subcellularLocation>
</comment>
<dbReference type="InterPro" id="IPR006312">
    <property type="entry name" value="TatA/E"/>
</dbReference>
<dbReference type="PANTHER" id="PTHR42982:SF1">
    <property type="entry name" value="SEC-INDEPENDENT PROTEIN TRANSLOCASE PROTEIN TATA"/>
    <property type="match status" value="1"/>
</dbReference>
<evidence type="ECO:0000256" key="4">
    <source>
        <dbReference type="ARBA" id="ARBA00022692"/>
    </source>
</evidence>
<dbReference type="GO" id="GO:0033281">
    <property type="term" value="C:TAT protein transport complex"/>
    <property type="evidence" value="ECO:0007669"/>
    <property type="project" value="UniProtKB-UniRule"/>
</dbReference>
<keyword evidence="5 9" id="KW-0653">Protein transport</keyword>
<evidence type="ECO:0000256" key="7">
    <source>
        <dbReference type="ARBA" id="ARBA00023010"/>
    </source>
</evidence>
<keyword evidence="12" id="KW-1185">Reference proteome</keyword>
<dbReference type="HAMAP" id="MF_00236">
    <property type="entry name" value="TatA_E"/>
    <property type="match status" value="1"/>
</dbReference>
<keyword evidence="4 9" id="KW-0812">Transmembrane</keyword>
<sequence>MPNIGPLELAIVFVIVLLIFGPKRLPGLGRQLGTGMREFKDSITGSGKNDRDDDDEDYRDDRAKVESALGRPEGEKAPLADEPAREHTPR</sequence>
<evidence type="ECO:0000256" key="9">
    <source>
        <dbReference type="HAMAP-Rule" id="MF_00236"/>
    </source>
</evidence>
<dbReference type="NCBIfam" id="TIGR01411">
    <property type="entry name" value="tatAE"/>
    <property type="match status" value="1"/>
</dbReference>
<keyword evidence="3 9" id="KW-1003">Cell membrane</keyword>
<proteinExistence type="inferred from homology"/>
<evidence type="ECO:0000256" key="5">
    <source>
        <dbReference type="ARBA" id="ARBA00022927"/>
    </source>
</evidence>
<dbReference type="PANTHER" id="PTHR42982">
    <property type="entry name" value="SEC-INDEPENDENT PROTEIN TRANSLOCASE PROTEIN TATA"/>
    <property type="match status" value="1"/>
</dbReference>
<evidence type="ECO:0000313" key="12">
    <source>
        <dbReference type="Proteomes" id="UP000278962"/>
    </source>
</evidence>
<evidence type="ECO:0000256" key="3">
    <source>
        <dbReference type="ARBA" id="ARBA00022475"/>
    </source>
</evidence>
<evidence type="ECO:0000313" key="11">
    <source>
        <dbReference type="EMBL" id="RKQ92470.1"/>
    </source>
</evidence>
<dbReference type="Proteomes" id="UP000278962">
    <property type="component" value="Unassembled WGS sequence"/>
</dbReference>
<dbReference type="EMBL" id="RBIL01000001">
    <property type="protein sequence ID" value="RKQ92470.1"/>
    <property type="molecule type" value="Genomic_DNA"/>
</dbReference>
<dbReference type="RefSeq" id="WP_121250162.1">
    <property type="nucleotide sequence ID" value="NZ_RBIL01000001.1"/>
</dbReference>
<keyword evidence="6 9" id="KW-1133">Transmembrane helix</keyword>
<dbReference type="AlphaFoldDB" id="A0A660LEX2"/>
<evidence type="ECO:0000256" key="6">
    <source>
        <dbReference type="ARBA" id="ARBA00022989"/>
    </source>
</evidence>
<comment type="caution">
    <text evidence="11">The sequence shown here is derived from an EMBL/GenBank/DDBJ whole genome shotgun (WGS) entry which is preliminary data.</text>
</comment>
<dbReference type="Pfam" id="PF02416">
    <property type="entry name" value="TatA_B_E"/>
    <property type="match status" value="1"/>
</dbReference>
<dbReference type="GO" id="GO:0008320">
    <property type="term" value="F:protein transmembrane transporter activity"/>
    <property type="evidence" value="ECO:0007669"/>
    <property type="project" value="UniProtKB-UniRule"/>
</dbReference>
<evidence type="ECO:0000256" key="2">
    <source>
        <dbReference type="ARBA" id="ARBA00022448"/>
    </source>
</evidence>
<evidence type="ECO:0000256" key="10">
    <source>
        <dbReference type="SAM" id="MobiDB-lite"/>
    </source>
</evidence>
<keyword evidence="7 9" id="KW-0811">Translocation</keyword>
<gene>
    <name evidence="9" type="primary">tatA</name>
    <name evidence="11" type="ORF">C8N24_2317</name>
</gene>
<dbReference type="Gene3D" id="1.20.5.3310">
    <property type="match status" value="1"/>
</dbReference>
<keyword evidence="8 9" id="KW-0472">Membrane</keyword>
<feature type="region of interest" description="Disordered" evidence="10">
    <location>
        <begin position="26"/>
        <end position="90"/>
    </location>
</feature>
<reference evidence="11 12" key="1">
    <citation type="submission" date="2018-10" db="EMBL/GenBank/DDBJ databases">
        <title>Genomic Encyclopedia of Archaeal and Bacterial Type Strains, Phase II (KMG-II): from individual species to whole genera.</title>
        <authorList>
            <person name="Goeker M."/>
        </authorList>
    </citation>
    <scope>NUCLEOTIDE SEQUENCE [LARGE SCALE GENOMIC DNA]</scope>
    <source>
        <strain evidence="11 12">DSM 14954</strain>
    </source>
</reference>
<feature type="compositionally biased region" description="Basic and acidic residues" evidence="10">
    <location>
        <begin position="72"/>
        <end position="90"/>
    </location>
</feature>
<evidence type="ECO:0000256" key="1">
    <source>
        <dbReference type="ARBA" id="ARBA00004162"/>
    </source>
</evidence>
<protein>
    <recommendedName>
        <fullName evidence="9">Sec-independent protein translocase protein TatA</fullName>
    </recommendedName>
</protein>
<dbReference type="InterPro" id="IPR003369">
    <property type="entry name" value="TatA/B/E"/>
</dbReference>
<evidence type="ECO:0000256" key="8">
    <source>
        <dbReference type="ARBA" id="ARBA00023136"/>
    </source>
</evidence>
<keyword evidence="2 9" id="KW-0813">Transport</keyword>
<comment type="subunit">
    <text evidence="9">The Tat system comprises two distinct complexes: a TatABC complex, containing multiple copies of TatA, TatB and TatC subunits, and a separate TatA complex, containing only TatA subunits. Substrates initially bind to the TatABC complex, which probably triggers association of the separate TatA complex to form the active translocon.</text>
</comment>
<dbReference type="GO" id="GO:0043953">
    <property type="term" value="P:protein transport by the Tat complex"/>
    <property type="evidence" value="ECO:0007669"/>
    <property type="project" value="UniProtKB-UniRule"/>
</dbReference>
<dbReference type="OrthoDB" id="5245163at2"/>
<dbReference type="PRINTS" id="PR01506">
    <property type="entry name" value="TATBPROTEIN"/>
</dbReference>
<accession>A0A660LEX2</accession>
<comment type="similarity">
    <text evidence="9">Belongs to the TatA/E family.</text>
</comment>
<organism evidence="11 12">
    <name type="scientific">Solirubrobacter pauli</name>
    <dbReference type="NCBI Taxonomy" id="166793"/>
    <lineage>
        <taxon>Bacteria</taxon>
        <taxon>Bacillati</taxon>
        <taxon>Actinomycetota</taxon>
        <taxon>Thermoleophilia</taxon>
        <taxon>Solirubrobacterales</taxon>
        <taxon>Solirubrobacteraceae</taxon>
        <taxon>Solirubrobacter</taxon>
    </lineage>
</organism>
<feature type="transmembrane region" description="Helical" evidence="9">
    <location>
        <begin position="6"/>
        <end position="22"/>
    </location>
</feature>
<name>A0A660LEX2_9ACTN</name>
<comment type="function">
    <text evidence="9">Part of the twin-arginine translocation (Tat) system that transports large folded proteins containing a characteristic twin-arginine motif in their signal peptide across membranes. TatA could form the protein-conducting channel of the Tat system.</text>
</comment>